<dbReference type="Pfam" id="PF19137">
    <property type="entry name" value="DUF5820"/>
    <property type="match status" value="1"/>
</dbReference>
<dbReference type="InterPro" id="IPR043858">
    <property type="entry name" value="DUF5820"/>
</dbReference>
<dbReference type="EMBL" id="JBHSKX010000001">
    <property type="protein sequence ID" value="MFC5366341.1"/>
    <property type="molecule type" value="Genomic_DNA"/>
</dbReference>
<keyword evidence="2" id="KW-1185">Reference proteome</keyword>
<name>A0ABD5R918_9EURY</name>
<evidence type="ECO:0000313" key="2">
    <source>
        <dbReference type="Proteomes" id="UP001596201"/>
    </source>
</evidence>
<comment type="caution">
    <text evidence="1">The sequence shown here is derived from an EMBL/GenBank/DDBJ whole genome shotgun (WGS) entry which is preliminary data.</text>
</comment>
<accession>A0ABD5R918</accession>
<proteinExistence type="predicted"/>
<reference evidence="1 2" key="1">
    <citation type="journal article" date="2019" name="Int. J. Syst. Evol. Microbiol.">
        <title>The Global Catalogue of Microorganisms (GCM) 10K type strain sequencing project: providing services to taxonomists for standard genome sequencing and annotation.</title>
        <authorList>
            <consortium name="The Broad Institute Genomics Platform"/>
            <consortium name="The Broad Institute Genome Sequencing Center for Infectious Disease"/>
            <person name="Wu L."/>
            <person name="Ma J."/>
        </authorList>
    </citation>
    <scope>NUCLEOTIDE SEQUENCE [LARGE SCALE GENOMIC DNA]</scope>
    <source>
        <strain evidence="1 2">CGMCC 1.12237</strain>
    </source>
</reference>
<gene>
    <name evidence="1" type="ORF">ACFPJ5_05275</name>
</gene>
<dbReference type="AlphaFoldDB" id="A0ABD5R918"/>
<sequence>MSLDALPAGWQVWTEEHEGRVILAYRPDVFDTEQFPAPCLPTIFVSNGSRRKRPGASQVATDTWHASLLLEPEIEGPVRKFDSREDALVGAVGLAEAFVAGEIDYRGLYQVPREDYFAKLDELVGDSE</sequence>
<organism evidence="1 2">
    <name type="scientific">Salinirubrum litoreum</name>
    <dbReference type="NCBI Taxonomy" id="1126234"/>
    <lineage>
        <taxon>Archaea</taxon>
        <taxon>Methanobacteriati</taxon>
        <taxon>Methanobacteriota</taxon>
        <taxon>Stenosarchaea group</taxon>
        <taxon>Halobacteria</taxon>
        <taxon>Halobacteriales</taxon>
        <taxon>Haloferacaceae</taxon>
        <taxon>Salinirubrum</taxon>
    </lineage>
</organism>
<dbReference type="RefSeq" id="WP_227228309.1">
    <property type="nucleotide sequence ID" value="NZ_JAJCVJ010000001.1"/>
</dbReference>
<evidence type="ECO:0000313" key="1">
    <source>
        <dbReference type="EMBL" id="MFC5366341.1"/>
    </source>
</evidence>
<protein>
    <submittedName>
        <fullName evidence="1">DUF5820 family protein</fullName>
    </submittedName>
</protein>
<dbReference type="Proteomes" id="UP001596201">
    <property type="component" value="Unassembled WGS sequence"/>
</dbReference>